<dbReference type="HAMAP" id="MF_01463_B">
    <property type="entry name" value="SecD_B"/>
    <property type="match status" value="1"/>
</dbReference>
<feature type="domain" description="Protein translocase subunit SecDF P1" evidence="13">
    <location>
        <begin position="81"/>
        <end position="120"/>
    </location>
</feature>
<dbReference type="Gene3D" id="3.30.1360.200">
    <property type="match status" value="1"/>
</dbReference>
<evidence type="ECO:0000256" key="2">
    <source>
        <dbReference type="ARBA" id="ARBA00022448"/>
    </source>
</evidence>
<dbReference type="GO" id="GO:0005886">
    <property type="term" value="C:plasma membrane"/>
    <property type="evidence" value="ECO:0007669"/>
    <property type="project" value="UniProtKB-SubCell"/>
</dbReference>
<feature type="region of interest" description="Disordered" evidence="11">
    <location>
        <begin position="751"/>
        <end position="782"/>
    </location>
</feature>
<evidence type="ECO:0000256" key="6">
    <source>
        <dbReference type="ARBA" id="ARBA00022989"/>
    </source>
</evidence>
<comment type="similarity">
    <text evidence="9">Belongs to the SecD/SecF family. SecD subfamily.</text>
</comment>
<feature type="transmembrane region" description="Helical" evidence="9">
    <location>
        <begin position="401"/>
        <end position="425"/>
    </location>
</feature>
<evidence type="ECO:0000256" key="9">
    <source>
        <dbReference type="HAMAP-Rule" id="MF_01463"/>
    </source>
</evidence>
<dbReference type="GO" id="GO:0065002">
    <property type="term" value="P:intracellular protein transmembrane transport"/>
    <property type="evidence" value="ECO:0007669"/>
    <property type="project" value="UniProtKB-UniRule"/>
</dbReference>
<feature type="transmembrane region" description="Helical" evidence="9">
    <location>
        <begin position="634"/>
        <end position="656"/>
    </location>
</feature>
<dbReference type="Pfam" id="PF02355">
    <property type="entry name" value="SecD_SecF_C"/>
    <property type="match status" value="2"/>
</dbReference>
<dbReference type="EMBL" id="DWWU01000010">
    <property type="protein sequence ID" value="HJC14632.1"/>
    <property type="molecule type" value="Genomic_DNA"/>
</dbReference>
<dbReference type="Gene3D" id="3.30.70.3400">
    <property type="match status" value="1"/>
</dbReference>
<keyword evidence="8 9" id="KW-0472">Membrane</keyword>
<feature type="transmembrane region" description="Helical" evidence="9">
    <location>
        <begin position="279"/>
        <end position="297"/>
    </location>
</feature>
<dbReference type="NCBIfam" id="TIGR00916">
    <property type="entry name" value="2A0604s01"/>
    <property type="match status" value="2"/>
</dbReference>
<reference evidence="15" key="1">
    <citation type="journal article" date="2021" name="PeerJ">
        <title>Extensive microbial diversity within the chicken gut microbiome revealed by metagenomics and culture.</title>
        <authorList>
            <person name="Gilroy R."/>
            <person name="Ravi A."/>
            <person name="Getino M."/>
            <person name="Pursley I."/>
            <person name="Horton D.L."/>
            <person name="Alikhan N.F."/>
            <person name="Baker D."/>
            <person name="Gharbi K."/>
            <person name="Hall N."/>
            <person name="Watson M."/>
            <person name="Adriaenssens E.M."/>
            <person name="Foster-Nyarko E."/>
            <person name="Jarju S."/>
            <person name="Secka A."/>
            <person name="Antonio M."/>
            <person name="Oren A."/>
            <person name="Chaudhuri R.R."/>
            <person name="La Ragione R."/>
            <person name="Hildebrand F."/>
            <person name="Pallen M.J."/>
        </authorList>
    </citation>
    <scope>NUCLEOTIDE SEQUENCE</scope>
    <source>
        <strain evidence="15">CHK185-5351</strain>
    </source>
</reference>
<feature type="transmembrane region" description="Helical" evidence="9">
    <location>
        <begin position="328"/>
        <end position="352"/>
    </location>
</feature>
<dbReference type="Pfam" id="PF21760">
    <property type="entry name" value="SecD_1st"/>
    <property type="match status" value="1"/>
</dbReference>
<comment type="subunit">
    <text evidence="10">Forms a complex with SecD. Part of the essential Sec protein translocation apparatus which comprises SecA, SecYEG and auxiliary proteins SecDF. Other proteins may also be involved.</text>
</comment>
<reference evidence="15" key="2">
    <citation type="submission" date="2021-04" db="EMBL/GenBank/DDBJ databases">
        <authorList>
            <person name="Gilroy R."/>
        </authorList>
    </citation>
    <scope>NUCLEOTIDE SEQUENCE</scope>
    <source>
        <strain evidence="15">CHK185-5351</strain>
    </source>
</reference>
<dbReference type="FunFam" id="1.20.1640.10:FF:000004">
    <property type="entry name" value="Protein translocase subunit SecD"/>
    <property type="match status" value="1"/>
</dbReference>
<dbReference type="InterPro" id="IPR022813">
    <property type="entry name" value="SecD/SecF_arch_bac"/>
</dbReference>
<evidence type="ECO:0000256" key="11">
    <source>
        <dbReference type="SAM" id="MobiDB-lite"/>
    </source>
</evidence>
<dbReference type="GO" id="GO:0043952">
    <property type="term" value="P:protein transport by the Sec complex"/>
    <property type="evidence" value="ECO:0007669"/>
    <property type="project" value="UniProtKB-UniRule"/>
</dbReference>
<dbReference type="Proteomes" id="UP000823849">
    <property type="component" value="Unassembled WGS sequence"/>
</dbReference>
<dbReference type="NCBIfam" id="TIGR00966">
    <property type="entry name" value="transloc_SecF"/>
    <property type="match status" value="1"/>
</dbReference>
<gene>
    <name evidence="9 15" type="primary">secD</name>
    <name evidence="10" type="synonym">secF</name>
    <name evidence="15" type="ORF">H9705_02215</name>
</gene>
<dbReference type="GO" id="GO:0015450">
    <property type="term" value="F:protein-transporting ATPase activity"/>
    <property type="evidence" value="ECO:0007669"/>
    <property type="project" value="InterPro"/>
</dbReference>
<feature type="domain" description="Protein export membrane protein SecD/SecF C-terminal" evidence="12">
    <location>
        <begin position="557"/>
        <end position="737"/>
    </location>
</feature>
<dbReference type="InterPro" id="IPR022646">
    <property type="entry name" value="SecD/SecF_CS"/>
</dbReference>
<protein>
    <recommendedName>
        <fullName evidence="9 10">Multifunctional fusion protein</fullName>
    </recommendedName>
    <domain>
        <recommendedName>
            <fullName evidence="9">Protein translocase subunit SecD</fullName>
        </recommendedName>
    </domain>
    <domain>
        <recommendedName>
            <fullName evidence="10">Protein-export membrane protein SecF</fullName>
        </recommendedName>
    </domain>
</protein>
<evidence type="ECO:0000256" key="5">
    <source>
        <dbReference type="ARBA" id="ARBA00022927"/>
    </source>
</evidence>
<feature type="domain" description="Protein export membrane protein SecD/SecF C-terminal" evidence="12">
    <location>
        <begin position="260"/>
        <end position="426"/>
    </location>
</feature>
<feature type="compositionally biased region" description="Basic residues" evidence="11">
    <location>
        <begin position="772"/>
        <end position="782"/>
    </location>
</feature>
<dbReference type="Pfam" id="PF07549">
    <property type="entry name" value="Sec_GG"/>
    <property type="match status" value="1"/>
</dbReference>
<comment type="caution">
    <text evidence="9">Lacks conserved residue(s) required for the propagation of feature annotation.</text>
</comment>
<dbReference type="AlphaFoldDB" id="A0A9D2NAC3"/>
<accession>A0A9D2NAC3</accession>
<keyword evidence="2 9" id="KW-0813">Transport</keyword>
<comment type="similarity">
    <text evidence="10">Belongs to the SecD/SecF family. SecF subfamily.</text>
</comment>
<keyword evidence="3 9" id="KW-1003">Cell membrane</keyword>
<comment type="function">
    <text evidence="9">Part of the Sec protein translocase complex. Interacts with the SecYEG preprotein conducting channel. SecDF uses the proton motive force (PMF) to complete protein translocation after the ATP-dependent function of SecA.</text>
</comment>
<comment type="subunit">
    <text evidence="9">Forms a complex with SecF. Part of the essential Sec protein translocation apparatus which comprises SecA, SecYEG and auxiliary proteins SecDF. Other proteins may also be involved.</text>
</comment>
<dbReference type="PANTHER" id="PTHR30081">
    <property type="entry name" value="PROTEIN-EXPORT MEMBRANE PROTEIN SEC"/>
    <property type="match status" value="1"/>
</dbReference>
<proteinExistence type="inferred from homology"/>
<evidence type="ECO:0000259" key="13">
    <source>
        <dbReference type="Pfam" id="PF21760"/>
    </source>
</evidence>
<dbReference type="PANTHER" id="PTHR30081:SF1">
    <property type="entry name" value="PROTEIN TRANSLOCASE SUBUNIT SECD"/>
    <property type="match status" value="1"/>
</dbReference>
<evidence type="ECO:0000256" key="7">
    <source>
        <dbReference type="ARBA" id="ARBA00023010"/>
    </source>
</evidence>
<evidence type="ECO:0000313" key="16">
    <source>
        <dbReference type="Proteomes" id="UP000823849"/>
    </source>
</evidence>
<dbReference type="InterPro" id="IPR005665">
    <property type="entry name" value="SecF_bac"/>
</dbReference>
<feature type="transmembrane region" description="Helical" evidence="9">
    <location>
        <begin position="583"/>
        <end position="600"/>
    </location>
</feature>
<keyword evidence="5 9" id="KW-0653">Protein transport</keyword>
<feature type="transmembrane region" description="Helical" evidence="9">
    <location>
        <begin position="607"/>
        <end position="628"/>
    </location>
</feature>
<dbReference type="InterPro" id="IPR048631">
    <property type="entry name" value="SecD_1st"/>
</dbReference>
<comment type="subcellular location">
    <subcellularLocation>
        <location evidence="1 9">Cell membrane</location>
        <topology evidence="1 9">Multi-pass membrane protein</topology>
    </subcellularLocation>
</comment>
<name>A0A9D2NAC3_9FIRM</name>
<feature type="transmembrane region" description="Helical" evidence="9">
    <location>
        <begin position="456"/>
        <end position="477"/>
    </location>
</feature>
<feature type="transmembrane region" description="Helical" evidence="9">
    <location>
        <begin position="304"/>
        <end position="322"/>
    </location>
</feature>
<organism evidence="15 16">
    <name type="scientific">Candidatus Fusicatenibacter intestinigallinarum</name>
    <dbReference type="NCBI Taxonomy" id="2838598"/>
    <lineage>
        <taxon>Bacteria</taxon>
        <taxon>Bacillati</taxon>
        <taxon>Bacillota</taxon>
        <taxon>Clostridia</taxon>
        <taxon>Lachnospirales</taxon>
        <taxon>Lachnospiraceae</taxon>
        <taxon>Fusicatenibacter</taxon>
    </lineage>
</organism>
<feature type="transmembrane region" description="Helical" evidence="9">
    <location>
        <begin position="687"/>
        <end position="705"/>
    </location>
</feature>
<evidence type="ECO:0000256" key="8">
    <source>
        <dbReference type="ARBA" id="ARBA00023136"/>
    </source>
</evidence>
<dbReference type="InterPro" id="IPR048634">
    <property type="entry name" value="SecD_SecF_C"/>
</dbReference>
<dbReference type="InterPro" id="IPR054384">
    <property type="entry name" value="SecDF_P1_head"/>
</dbReference>
<dbReference type="Gene3D" id="1.20.1640.10">
    <property type="entry name" value="Multidrug efflux transporter AcrB transmembrane domain"/>
    <property type="match status" value="2"/>
</dbReference>
<evidence type="ECO:0000256" key="10">
    <source>
        <dbReference type="HAMAP-Rule" id="MF_01464"/>
    </source>
</evidence>
<dbReference type="NCBIfam" id="TIGR01129">
    <property type="entry name" value="secD"/>
    <property type="match status" value="1"/>
</dbReference>
<feature type="transmembrane region" description="Helical" evidence="9">
    <location>
        <begin position="711"/>
        <end position="737"/>
    </location>
</feature>
<feature type="compositionally biased region" description="Basic and acidic residues" evidence="11">
    <location>
        <begin position="752"/>
        <end position="761"/>
    </location>
</feature>
<evidence type="ECO:0000259" key="12">
    <source>
        <dbReference type="Pfam" id="PF02355"/>
    </source>
</evidence>
<dbReference type="InterPro" id="IPR005791">
    <property type="entry name" value="SecD"/>
</dbReference>
<keyword evidence="4 9" id="KW-0812">Transmembrane</keyword>
<keyword evidence="6 9" id="KW-1133">Transmembrane helix</keyword>
<evidence type="ECO:0000259" key="14">
    <source>
        <dbReference type="Pfam" id="PF22599"/>
    </source>
</evidence>
<evidence type="ECO:0000256" key="4">
    <source>
        <dbReference type="ARBA" id="ARBA00022692"/>
    </source>
</evidence>
<dbReference type="Pfam" id="PF22599">
    <property type="entry name" value="SecDF_P1_head"/>
    <property type="match status" value="1"/>
</dbReference>
<sequence length="782" mass="84832">MKKKQSIAVLIAAVILTALLGWTVIRGWGPTGTGAMKNINLGLDLSGGVSITYQAVQENPSAEDMSDTRYKLEQRAYQYSTEAQVYQQGDNRITIDIPGATDANEILTELGKPGSLYFIAETDADGNQNYVYDSTVGNYVLNNKTLEDLQNDGSVVLTGQDLENAEAVHQQDSTTQATTAAVQLRLTDEGAEKFAAATEKAAEAGETIGIYYDGEFVSVPTVNDAITDGVASISGSMDWEEASNLAATLRIGGLSLELTELDSSVVGAQLGSEAVSTSVFAGALGLLVIIIFLICVYRVPGAAAGWALVLYVELILIALNAFDITLTLPGIAGIILSIGMAVDANVIIYARMKEELALGKTVSTSIREGFQKAFTAIFDGNITTLIAAAILYILGSGSVRGFAITLALGIVLSMFTALVISRVLVSSLYGVGVRGTKWYGVQKPRKVIHFVEHRKIYFAISAVLLLAVPVGMVYFHVTQGSMLNYSMEFMGGTSVTVPFNEEYTIEELDSEVFPVVQEVTNDSDIQMTTVVDSTNVVIRTRSLSLEEREELYTSLEENFGVDSSKITFQNISATISSEMSRNAMKAVVISIICMLIYIWFRFKDIRFASSAILALVHDIIIVFGVYVFTRISVGNTFIACMLTILGYSINATIVIFDRIRENMTIMKKEPLEVLVNQSVTQTLTRSIYSNLTTFVTIFILFLVGVSSIRDFAAPLMVGIGIGTYTSVCLTGSMWYLFKHFGKNKYVPAKAAPEAEKTDTRETATGSGASGVQKKKKKKKRKQ</sequence>
<feature type="domain" description="SecDF P1 head subdomain" evidence="14">
    <location>
        <begin position="154"/>
        <end position="254"/>
    </location>
</feature>
<evidence type="ECO:0000313" key="15">
    <source>
        <dbReference type="EMBL" id="HJC14632.1"/>
    </source>
</evidence>
<dbReference type="GO" id="GO:0006605">
    <property type="term" value="P:protein targeting"/>
    <property type="evidence" value="ECO:0007669"/>
    <property type="project" value="UniProtKB-UniRule"/>
</dbReference>
<dbReference type="HAMAP" id="MF_01464_B">
    <property type="entry name" value="SecF_B"/>
    <property type="match status" value="1"/>
</dbReference>
<comment type="caution">
    <text evidence="15">The sequence shown here is derived from an EMBL/GenBank/DDBJ whole genome shotgun (WGS) entry which is preliminary data.</text>
</comment>
<evidence type="ECO:0000256" key="1">
    <source>
        <dbReference type="ARBA" id="ARBA00004651"/>
    </source>
</evidence>
<keyword evidence="7 9" id="KW-0811">Translocation</keyword>
<dbReference type="PRINTS" id="PR01755">
    <property type="entry name" value="SECFTRNLCASE"/>
</dbReference>
<feature type="transmembrane region" description="Helical" evidence="9">
    <location>
        <begin position="373"/>
        <end position="395"/>
    </location>
</feature>
<dbReference type="InterPro" id="IPR055344">
    <property type="entry name" value="SecD_SecF_C_bact"/>
</dbReference>
<evidence type="ECO:0000256" key="3">
    <source>
        <dbReference type="ARBA" id="ARBA00022475"/>
    </source>
</evidence>
<dbReference type="SUPFAM" id="SSF82866">
    <property type="entry name" value="Multidrug efflux transporter AcrB transmembrane domain"/>
    <property type="match status" value="2"/>
</dbReference>
<dbReference type="InterPro" id="IPR022645">
    <property type="entry name" value="SecD/SecF_bac"/>
</dbReference>